<evidence type="ECO:0000256" key="1">
    <source>
        <dbReference type="ARBA" id="ARBA00005046"/>
    </source>
</evidence>
<evidence type="ECO:0000313" key="5">
    <source>
        <dbReference type="EMBL" id="MBB6435471.1"/>
    </source>
</evidence>
<accession>A0A7X0HD63</accession>
<dbReference type="SMART" id="SM00852">
    <property type="entry name" value="MoCF_biosynth"/>
    <property type="match status" value="1"/>
</dbReference>
<dbReference type="InterPro" id="IPR051920">
    <property type="entry name" value="MPT_Adenylyltrnsfr/MoaC-Rel"/>
</dbReference>
<feature type="domain" description="MoaB/Mog" evidence="4">
    <location>
        <begin position="102"/>
        <end position="246"/>
    </location>
</feature>
<dbReference type="UniPathway" id="UPA00344"/>
<evidence type="ECO:0000259" key="4">
    <source>
        <dbReference type="SMART" id="SM00852"/>
    </source>
</evidence>
<evidence type="ECO:0000256" key="2">
    <source>
        <dbReference type="ARBA" id="ARBA00023150"/>
    </source>
</evidence>
<proteinExistence type="predicted"/>
<feature type="compositionally biased region" description="Low complexity" evidence="3">
    <location>
        <begin position="9"/>
        <end position="29"/>
    </location>
</feature>
<gene>
    <name evidence="5" type="ORF">HNQ79_001928</name>
</gene>
<feature type="region of interest" description="Disordered" evidence="3">
    <location>
        <begin position="1"/>
        <end position="94"/>
    </location>
</feature>
<dbReference type="InterPro" id="IPR001453">
    <property type="entry name" value="MoaB/Mog_dom"/>
</dbReference>
<dbReference type="PANTHER" id="PTHR43764:SF1">
    <property type="entry name" value="MOLYBDOPTERIN MOLYBDOTRANSFERASE"/>
    <property type="match status" value="1"/>
</dbReference>
<protein>
    <submittedName>
        <fullName evidence="5">Molybdenum cofactor synthesis domain-containing protein</fullName>
    </submittedName>
</protein>
<evidence type="ECO:0000313" key="6">
    <source>
        <dbReference type="Proteomes" id="UP000540423"/>
    </source>
</evidence>
<dbReference type="Proteomes" id="UP000540423">
    <property type="component" value="Unassembled WGS sequence"/>
</dbReference>
<dbReference type="EMBL" id="JACHEM010000004">
    <property type="protein sequence ID" value="MBB6435471.1"/>
    <property type="molecule type" value="Genomic_DNA"/>
</dbReference>
<sequence>MSTWHLTFSPTDSTEAASPAASADATGPSVATVGPPGTEGSGVATRVTALAPDSPVSTDAPVSEAHAHPRTVPGPVSEPGYQSQVPGDPAHAGPDVRPYRALVVTASNRASAGVYADKGGPLVAEGLTRMGFTVDGPVVVPDGDPVEAALRDGVAAAYDAIVTTGGTGISPTDRTPDATRKVLDHEIPGIPEAIRAEGRPHVPTASLSRGLAGVAGGGTTLIVNLPGSTGGVRDGLAVLDRILLHAVDQLRGGDHPRPTGPAGSSGGPR</sequence>
<dbReference type="CDD" id="cd00886">
    <property type="entry name" value="MogA_MoaB"/>
    <property type="match status" value="1"/>
</dbReference>
<dbReference type="InterPro" id="IPR036425">
    <property type="entry name" value="MoaB/Mog-like_dom_sf"/>
</dbReference>
<keyword evidence="6" id="KW-1185">Reference proteome</keyword>
<dbReference type="InterPro" id="IPR008284">
    <property type="entry name" value="MoCF_biosynth_CS"/>
</dbReference>
<keyword evidence="2" id="KW-0501">Molybdenum cofactor biosynthesis</keyword>
<dbReference type="PROSITE" id="PS01078">
    <property type="entry name" value="MOCF_BIOSYNTHESIS_1"/>
    <property type="match status" value="1"/>
</dbReference>
<reference evidence="5 6" key="1">
    <citation type="submission" date="2020-08" db="EMBL/GenBank/DDBJ databases">
        <title>Genomic Encyclopedia of Type Strains, Phase IV (KMG-IV): sequencing the most valuable type-strain genomes for metagenomic binning, comparative biology and taxonomic classification.</title>
        <authorList>
            <person name="Goeker M."/>
        </authorList>
    </citation>
    <scope>NUCLEOTIDE SEQUENCE [LARGE SCALE GENOMIC DNA]</scope>
    <source>
        <strain evidence="5 6">DSM 40141</strain>
    </source>
</reference>
<organism evidence="5 6">
    <name type="scientific">Streptomyces candidus</name>
    <dbReference type="NCBI Taxonomy" id="67283"/>
    <lineage>
        <taxon>Bacteria</taxon>
        <taxon>Bacillati</taxon>
        <taxon>Actinomycetota</taxon>
        <taxon>Actinomycetes</taxon>
        <taxon>Kitasatosporales</taxon>
        <taxon>Streptomycetaceae</taxon>
        <taxon>Streptomyces</taxon>
    </lineage>
</organism>
<dbReference type="Gene3D" id="3.40.980.10">
    <property type="entry name" value="MoaB/Mog-like domain"/>
    <property type="match status" value="1"/>
</dbReference>
<feature type="region of interest" description="Disordered" evidence="3">
    <location>
        <begin position="250"/>
        <end position="269"/>
    </location>
</feature>
<dbReference type="GO" id="GO:0006777">
    <property type="term" value="P:Mo-molybdopterin cofactor biosynthetic process"/>
    <property type="evidence" value="ECO:0007669"/>
    <property type="project" value="UniProtKB-KW"/>
</dbReference>
<dbReference type="AlphaFoldDB" id="A0A7X0HD63"/>
<dbReference type="Pfam" id="PF00994">
    <property type="entry name" value="MoCF_biosynth"/>
    <property type="match status" value="1"/>
</dbReference>
<comment type="caution">
    <text evidence="5">The sequence shown here is derived from an EMBL/GenBank/DDBJ whole genome shotgun (WGS) entry which is preliminary data.</text>
</comment>
<dbReference type="SUPFAM" id="SSF53218">
    <property type="entry name" value="Molybdenum cofactor biosynthesis proteins"/>
    <property type="match status" value="1"/>
</dbReference>
<comment type="pathway">
    <text evidence="1">Cofactor biosynthesis; molybdopterin biosynthesis.</text>
</comment>
<dbReference type="NCBIfam" id="TIGR00177">
    <property type="entry name" value="molyb_syn"/>
    <property type="match status" value="1"/>
</dbReference>
<name>A0A7X0HD63_9ACTN</name>
<dbReference type="PANTHER" id="PTHR43764">
    <property type="entry name" value="MOLYBDENUM COFACTOR BIOSYNTHESIS"/>
    <property type="match status" value="1"/>
</dbReference>
<evidence type="ECO:0000256" key="3">
    <source>
        <dbReference type="SAM" id="MobiDB-lite"/>
    </source>
</evidence>